<feature type="compositionally biased region" description="Basic and acidic residues" evidence="1">
    <location>
        <begin position="1"/>
        <end position="13"/>
    </location>
</feature>
<dbReference type="Proteomes" id="UP000054516">
    <property type="component" value="Unassembled WGS sequence"/>
</dbReference>
<dbReference type="EMBL" id="DF977454">
    <property type="protein sequence ID" value="GAW25590.1"/>
    <property type="molecule type" value="Genomic_DNA"/>
</dbReference>
<organism evidence="2">
    <name type="scientific">Rosellinia necatrix</name>
    <name type="common">White root-rot fungus</name>
    <dbReference type="NCBI Taxonomy" id="77044"/>
    <lineage>
        <taxon>Eukaryota</taxon>
        <taxon>Fungi</taxon>
        <taxon>Dikarya</taxon>
        <taxon>Ascomycota</taxon>
        <taxon>Pezizomycotina</taxon>
        <taxon>Sordariomycetes</taxon>
        <taxon>Xylariomycetidae</taxon>
        <taxon>Xylariales</taxon>
        <taxon>Xylariaceae</taxon>
        <taxon>Rosellinia</taxon>
    </lineage>
</organism>
<feature type="region of interest" description="Disordered" evidence="1">
    <location>
        <begin position="1"/>
        <end position="25"/>
    </location>
</feature>
<name>A0A1S8A799_ROSNE</name>
<keyword evidence="3" id="KW-1185">Reference proteome</keyword>
<reference evidence="2" key="1">
    <citation type="submission" date="2016-03" db="EMBL/GenBank/DDBJ databases">
        <title>Draft genome sequence of Rosellinia necatrix.</title>
        <authorList>
            <person name="Kanematsu S."/>
        </authorList>
    </citation>
    <scope>NUCLEOTIDE SEQUENCE [LARGE SCALE GENOMIC DNA]</scope>
    <source>
        <strain evidence="2">W97</strain>
    </source>
</reference>
<evidence type="ECO:0000313" key="2">
    <source>
        <dbReference type="EMBL" id="GAW25590.1"/>
    </source>
</evidence>
<gene>
    <name evidence="2" type="ORF">SAMD00023353_0901930</name>
</gene>
<accession>A0A1S8A799</accession>
<evidence type="ECO:0000313" key="3">
    <source>
        <dbReference type="Proteomes" id="UP000054516"/>
    </source>
</evidence>
<dbReference type="AlphaFoldDB" id="A0A1S8A799"/>
<sequence>MPDTENDRTRENQAAESSPNPDPDLKIELEEVESLVSTAKSLCCHLTLTAATLITGCSWMTLVRWFDASDTVTLTTDLASVMQDSVDQGTANGGGVIHV</sequence>
<evidence type="ECO:0000256" key="1">
    <source>
        <dbReference type="SAM" id="MobiDB-lite"/>
    </source>
</evidence>
<protein>
    <submittedName>
        <fullName evidence="2">Uncharacterized protein</fullName>
    </submittedName>
</protein>
<proteinExistence type="predicted"/>